<feature type="compositionally biased region" description="Basic and acidic residues" evidence="9">
    <location>
        <begin position="213"/>
        <end position="226"/>
    </location>
</feature>
<feature type="region of interest" description="Disordered" evidence="9">
    <location>
        <begin position="206"/>
        <end position="226"/>
    </location>
</feature>
<evidence type="ECO:0000256" key="1">
    <source>
        <dbReference type="ARBA" id="ARBA00000306"/>
    </source>
</evidence>
<reference evidence="10" key="1">
    <citation type="submission" date="2021-01" db="EMBL/GenBank/DDBJ databases">
        <authorList>
            <person name="Corre E."/>
            <person name="Pelletier E."/>
            <person name="Niang G."/>
            <person name="Scheremetjew M."/>
            <person name="Finn R."/>
            <person name="Kale V."/>
            <person name="Holt S."/>
            <person name="Cochrane G."/>
            <person name="Meng A."/>
            <person name="Brown T."/>
            <person name="Cohen L."/>
        </authorList>
    </citation>
    <scope>NUCLEOTIDE SEQUENCE</scope>
    <source>
        <strain evidence="10">NIES-381</strain>
    </source>
</reference>
<dbReference type="CDD" id="cd04701">
    <property type="entry name" value="Asparaginase_2"/>
    <property type="match status" value="1"/>
</dbReference>
<feature type="binding site" evidence="7">
    <location>
        <begin position="259"/>
        <end position="262"/>
    </location>
    <ligand>
        <name>substrate</name>
    </ligand>
</feature>
<evidence type="ECO:0000256" key="7">
    <source>
        <dbReference type="PIRSR" id="PIRSR600246-2"/>
    </source>
</evidence>
<dbReference type="GO" id="GO:0006508">
    <property type="term" value="P:proteolysis"/>
    <property type="evidence" value="ECO:0007669"/>
    <property type="project" value="UniProtKB-KW"/>
</dbReference>
<evidence type="ECO:0000256" key="8">
    <source>
        <dbReference type="PIRSR" id="PIRSR600246-3"/>
    </source>
</evidence>
<dbReference type="InterPro" id="IPR035810">
    <property type="entry name" value="PEBP_euk"/>
</dbReference>
<dbReference type="InterPro" id="IPR036610">
    <property type="entry name" value="PEBP-like_sf"/>
</dbReference>
<dbReference type="GO" id="GO:0016811">
    <property type="term" value="F:hydrolase activity, acting on carbon-nitrogen (but not peptide) bonds, in linear amides"/>
    <property type="evidence" value="ECO:0007669"/>
    <property type="project" value="UniProtKB-ARBA"/>
</dbReference>
<accession>A0A7S1JHZ9</accession>
<dbReference type="InterPro" id="IPR029055">
    <property type="entry name" value="Ntn_hydrolases_N"/>
</dbReference>
<feature type="binding site" evidence="7">
    <location>
        <begin position="282"/>
        <end position="285"/>
    </location>
    <ligand>
        <name>substrate</name>
    </ligand>
</feature>
<protein>
    <recommendedName>
        <fullName evidence="2">beta-aspartyl-peptidase</fullName>
        <ecNumber evidence="2">3.4.19.5</ecNumber>
    </recommendedName>
</protein>
<dbReference type="GO" id="GO:0008798">
    <property type="term" value="F:beta-aspartyl-peptidase activity"/>
    <property type="evidence" value="ECO:0007669"/>
    <property type="project" value="UniProtKB-EC"/>
</dbReference>
<evidence type="ECO:0000256" key="4">
    <source>
        <dbReference type="ARBA" id="ARBA00022801"/>
    </source>
</evidence>
<keyword evidence="5" id="KW-0068">Autocatalytic cleavage</keyword>
<evidence type="ECO:0000256" key="2">
    <source>
        <dbReference type="ARBA" id="ARBA00012879"/>
    </source>
</evidence>
<name>A0A7S1JHZ9_9EUGL</name>
<proteinExistence type="predicted"/>
<dbReference type="SUPFAM" id="SSF49777">
    <property type="entry name" value="PEBP-like"/>
    <property type="match status" value="1"/>
</dbReference>
<dbReference type="InterPro" id="IPR000246">
    <property type="entry name" value="Peptidase_T2"/>
</dbReference>
<evidence type="ECO:0000256" key="5">
    <source>
        <dbReference type="ARBA" id="ARBA00022813"/>
    </source>
</evidence>
<evidence type="ECO:0000313" key="10">
    <source>
        <dbReference type="EMBL" id="CAD9044788.1"/>
    </source>
</evidence>
<dbReference type="PANTHER" id="PTHR10188:SF6">
    <property type="entry name" value="N(4)-(BETA-N-ACETYLGLUCOSAMINYL)-L-ASPARAGINASE"/>
    <property type="match status" value="1"/>
</dbReference>
<dbReference type="EMBL" id="HBGA01154012">
    <property type="protein sequence ID" value="CAD9044788.1"/>
    <property type="molecule type" value="Transcribed_RNA"/>
</dbReference>
<feature type="active site" description="Nucleophile" evidence="6">
    <location>
        <position position="231"/>
    </location>
</feature>
<evidence type="ECO:0000256" key="9">
    <source>
        <dbReference type="SAM" id="MobiDB-lite"/>
    </source>
</evidence>
<dbReference type="Gene3D" id="3.60.20.30">
    <property type="entry name" value="(Glycosyl)asparaginase"/>
    <property type="match status" value="1"/>
</dbReference>
<comment type="catalytic activity">
    <reaction evidence="1">
        <text>Cleavage of a beta-linked Asp residue from the N-terminus of a polypeptide.</text>
        <dbReference type="EC" id="3.4.19.5"/>
    </reaction>
</comment>
<evidence type="ECO:0000256" key="6">
    <source>
        <dbReference type="PIRSR" id="PIRSR600246-1"/>
    </source>
</evidence>
<keyword evidence="3" id="KW-0645">Protease</keyword>
<dbReference type="PANTHER" id="PTHR10188">
    <property type="entry name" value="L-ASPARAGINASE"/>
    <property type="match status" value="1"/>
</dbReference>
<dbReference type="Pfam" id="PF01112">
    <property type="entry name" value="Asparaginase_2"/>
    <property type="match status" value="1"/>
</dbReference>
<dbReference type="SUPFAM" id="SSF56235">
    <property type="entry name" value="N-terminal nucleophile aminohydrolases (Ntn hydrolases)"/>
    <property type="match status" value="1"/>
</dbReference>
<dbReference type="AlphaFoldDB" id="A0A7S1JHZ9"/>
<sequence length="530" mass="56903">MSHSPLNVLSPRQPLPLDADGRWALAVHGGAGNISDQSTIPARLREFDAAFQAGHAMLEEGATALDTVIEVVRRLEDCAYFNAGRGSVFTNAGKHEMDASVMDGTTGSAGAVCNVSNIRNPVHLAHAVATGTQHVLLCGAGAESLAPRHGITREDDHYFFTQERYDQLVNARRNKMIVLDHGGECFQDRKSIGIAPTELFPFMSADSPASPLADRKRPTDQDGKPEHKFGTVGCVARDKHGNLAAAGSTGGLTNKQPGRVGDTPLVGAGIYANSRSCAIACTGQGETFIKNVVAHDIHARMKYLDVPLAAAMDQVIFDVLPPQTGGAIGVDKEGNAYAAYNTNGMFTGLADSTGRQETWHKLHGLYGDIWQEAGLFPALMDPFVFTGILKVWYTQKLGAVGTLKVDVTHGVQLRARECQIEPSVHFAGAPLSTLIMVHLDDQAGETLHWCVTNIPDTVVPDGSVALPYRPPSKRHDQSPKSSFVFVLFTHTEPIDFAPPERAPFSTRALMAQYQLAPAMGTFFTCGVEGP</sequence>
<feature type="site" description="Cleavage; by autolysis" evidence="8">
    <location>
        <begin position="230"/>
        <end position="231"/>
    </location>
</feature>
<dbReference type="CDD" id="cd00866">
    <property type="entry name" value="PEBP_euk"/>
    <property type="match status" value="1"/>
</dbReference>
<dbReference type="EC" id="3.4.19.5" evidence="2"/>
<gene>
    <name evidence="10" type="ORF">EGYM00392_LOCUS55972</name>
</gene>
<evidence type="ECO:0000256" key="3">
    <source>
        <dbReference type="ARBA" id="ARBA00022670"/>
    </source>
</evidence>
<dbReference type="FunFam" id="3.60.20.30:FF:000001">
    <property type="entry name" value="Isoaspartyl peptidase/L-asparaginase"/>
    <property type="match status" value="1"/>
</dbReference>
<keyword evidence="4" id="KW-0378">Hydrolase</keyword>
<organism evidence="10">
    <name type="scientific">Eutreptiella gymnastica</name>
    <dbReference type="NCBI Taxonomy" id="73025"/>
    <lineage>
        <taxon>Eukaryota</taxon>
        <taxon>Discoba</taxon>
        <taxon>Euglenozoa</taxon>
        <taxon>Euglenida</taxon>
        <taxon>Spirocuta</taxon>
        <taxon>Euglenophyceae</taxon>
        <taxon>Eutreptiales</taxon>
        <taxon>Eutreptiaceae</taxon>
        <taxon>Eutreptiella</taxon>
    </lineage>
</organism>
<dbReference type="Gene3D" id="3.90.280.10">
    <property type="entry name" value="PEBP-like"/>
    <property type="match status" value="1"/>
</dbReference>